<feature type="region of interest" description="Disordered" evidence="1">
    <location>
        <begin position="162"/>
        <end position="185"/>
    </location>
</feature>
<dbReference type="Proteomes" id="UP001652661">
    <property type="component" value="Chromosome 2R"/>
</dbReference>
<organism evidence="2 3">
    <name type="scientific">Drosophila kikkawai</name>
    <name type="common">Fruit fly</name>
    <dbReference type="NCBI Taxonomy" id="30033"/>
    <lineage>
        <taxon>Eukaryota</taxon>
        <taxon>Metazoa</taxon>
        <taxon>Ecdysozoa</taxon>
        <taxon>Arthropoda</taxon>
        <taxon>Hexapoda</taxon>
        <taxon>Insecta</taxon>
        <taxon>Pterygota</taxon>
        <taxon>Neoptera</taxon>
        <taxon>Endopterygota</taxon>
        <taxon>Diptera</taxon>
        <taxon>Brachycera</taxon>
        <taxon>Muscomorpha</taxon>
        <taxon>Ephydroidea</taxon>
        <taxon>Drosophilidae</taxon>
        <taxon>Drosophila</taxon>
        <taxon>Sophophora</taxon>
    </lineage>
</organism>
<dbReference type="AlphaFoldDB" id="A0A6P4IXW0"/>
<keyword evidence="2" id="KW-1185">Reference proteome</keyword>
<sequence length="185" mass="21253">MRVTFRSLCLKIIILCTIIFGFAKQKIMSGRTNKPQTVLTGLLVNSNAKRVKWRQQQVAKEQQQALKPEPELNRVVAPRRSYRPHILRPSTIRRICHLPAEQCNSTTEAKVRYFNSKFGKCSLTVCHEDICPYTEVCKKHKKKKPKPSISMMKSIRRIVKRSARNSVIPKGKLNSRIAKKATKSP</sequence>
<evidence type="ECO:0000313" key="2">
    <source>
        <dbReference type="Proteomes" id="UP001652661"/>
    </source>
</evidence>
<evidence type="ECO:0000256" key="1">
    <source>
        <dbReference type="SAM" id="MobiDB-lite"/>
    </source>
</evidence>
<accession>A0A6P4IXW0</accession>
<proteinExistence type="predicted"/>
<dbReference type="RefSeq" id="XP_017027816.1">
    <property type="nucleotide sequence ID" value="XM_017172327.3"/>
</dbReference>
<dbReference type="OMA" id="CHEPNCP"/>
<evidence type="ECO:0000313" key="3">
    <source>
        <dbReference type="RefSeq" id="XP_017027816.1"/>
    </source>
</evidence>
<reference evidence="2" key="1">
    <citation type="submission" date="2025-05" db="UniProtKB">
        <authorList>
            <consortium name="RefSeq"/>
        </authorList>
    </citation>
    <scope>NUCLEOTIDE SEQUENCE [LARGE SCALE GENOMIC DNA]</scope>
    <source>
        <strain evidence="2">14028-0561.14</strain>
    </source>
</reference>
<dbReference type="GeneID" id="108078443"/>
<dbReference type="OrthoDB" id="7853546at2759"/>
<reference evidence="3" key="2">
    <citation type="submission" date="2025-08" db="UniProtKB">
        <authorList>
            <consortium name="RefSeq"/>
        </authorList>
    </citation>
    <scope>IDENTIFICATION</scope>
    <source>
        <strain evidence="3">14028-0561.14</strain>
        <tissue evidence="3">Whole fly</tissue>
    </source>
</reference>
<protein>
    <submittedName>
        <fullName evidence="3">Uncharacterized protein isoform X1</fullName>
    </submittedName>
</protein>
<gene>
    <name evidence="3" type="primary">LOC108078443</name>
</gene>
<name>A0A6P4IXW0_DROKI</name>